<accession>A0A975GBI6</accession>
<dbReference type="Proteomes" id="UP000671913">
    <property type="component" value="Chromosome"/>
</dbReference>
<evidence type="ECO:0000313" key="2">
    <source>
        <dbReference type="EMBL" id="QSZ28212.1"/>
    </source>
</evidence>
<keyword evidence="1" id="KW-0732">Signal</keyword>
<sequence>MFKKIISFLLVLTFLSVSSLSSVFAMGSYDLKSNELKAKNLNEKIVKIIADNTIVSEKGLKIKDEKILLNNIKELDLLPLKNFIEAKGGNFNGTTIEKIIIEKTKNGMETINDGISKGKLKILKKVQ</sequence>
<keyword evidence="3" id="KW-1185">Reference proteome</keyword>
<protein>
    <submittedName>
        <fullName evidence="2">Uncharacterized protein</fullName>
    </submittedName>
</protein>
<feature type="signal peptide" evidence="1">
    <location>
        <begin position="1"/>
        <end position="25"/>
    </location>
</feature>
<evidence type="ECO:0000256" key="1">
    <source>
        <dbReference type="SAM" id="SignalP"/>
    </source>
</evidence>
<dbReference type="KEGG" id="aaut:ACETAC_05030"/>
<reference evidence="2" key="1">
    <citation type="submission" date="2020-08" db="EMBL/GenBank/DDBJ databases">
        <title>Genomic insights into the carbon and energy metabolism of the first obligate autotrophic acetogenic bacterium Aceticella autotrophica gen. nov., sp. nov.</title>
        <authorList>
            <person name="Toshchakov S.V."/>
            <person name="Elcheninov A.G."/>
            <person name="Kublanov I.V."/>
            <person name="Frolov E.N."/>
            <person name="Lebedinsky A.V."/>
        </authorList>
    </citation>
    <scope>NUCLEOTIDE SEQUENCE</scope>
    <source>
        <strain evidence="2">3443-3Ac</strain>
    </source>
</reference>
<dbReference type="EMBL" id="CP060096">
    <property type="protein sequence ID" value="QSZ28212.1"/>
    <property type="molecule type" value="Genomic_DNA"/>
</dbReference>
<name>A0A975GBI6_9THEO</name>
<feature type="chain" id="PRO_5037262346" evidence="1">
    <location>
        <begin position="26"/>
        <end position="127"/>
    </location>
</feature>
<dbReference type="AlphaFoldDB" id="A0A975GBI6"/>
<gene>
    <name evidence="2" type="ORF">ACETAC_05030</name>
</gene>
<proteinExistence type="predicted"/>
<evidence type="ECO:0000313" key="3">
    <source>
        <dbReference type="Proteomes" id="UP000671913"/>
    </source>
</evidence>
<dbReference type="RefSeq" id="WP_284680953.1">
    <property type="nucleotide sequence ID" value="NZ_CP060096.1"/>
</dbReference>
<organism evidence="2 3">
    <name type="scientific">Aceticella autotrophica</name>
    <dbReference type="NCBI Taxonomy" id="2755338"/>
    <lineage>
        <taxon>Bacteria</taxon>
        <taxon>Bacillati</taxon>
        <taxon>Bacillota</taxon>
        <taxon>Clostridia</taxon>
        <taxon>Thermoanaerobacterales</taxon>
        <taxon>Thermoanaerobacteraceae</taxon>
        <taxon>Aceticella</taxon>
    </lineage>
</organism>